<dbReference type="Proteomes" id="UP000708576">
    <property type="component" value="Unassembled WGS sequence"/>
</dbReference>
<evidence type="ECO:0008006" key="4">
    <source>
        <dbReference type="Google" id="ProtNLM"/>
    </source>
</evidence>
<feature type="chain" id="PRO_5045678412" description="Abortive infection protein" evidence="1">
    <location>
        <begin position="30"/>
        <end position="399"/>
    </location>
</feature>
<dbReference type="SUPFAM" id="SSF51445">
    <property type="entry name" value="(Trans)glycosidases"/>
    <property type="match status" value="1"/>
</dbReference>
<dbReference type="PROSITE" id="PS51257">
    <property type="entry name" value="PROKAR_LIPOPROTEIN"/>
    <property type="match status" value="1"/>
</dbReference>
<proteinExistence type="predicted"/>
<sequence>MKTLRFVKIHRCYLSAIFVLLFTSCSANQKSKEKTSTQVQKTNNLKYRGVVYDVGLQFNPGSYSVETFNPDLVKYDMSIIANKLNANTVRVEGEDISRLVKATEIAHRAGLKVFFNPWKMGANAEETIAYMKDASIAAEKLRLKGIDLVFVAGCEYSLFSKGVFQGETLNDRLAYMIKAGTTPDYPQGKNPVFIAAYEKLNSILSDICKEVRSQFKGSVTYSSGTWENIDWDLFDIIGVDYYRNGESEEEYIAGLDRYKSSKPLFVMEVGSCTYEGAAQRGGGGFMILQGMNPDGTGIYEGGKIPVRSEKEQADYIEHQINALQKADVDGVFIYVFAFPIMPFSEEKGKDMDMTSYSLVKSFSKQDSRSQKIPNWEPKEAYKRLSEVYSRMSKTKEYDY</sequence>
<feature type="signal peptide" evidence="1">
    <location>
        <begin position="1"/>
        <end position="29"/>
    </location>
</feature>
<dbReference type="EMBL" id="JAGUCO010000033">
    <property type="protein sequence ID" value="MBS2100933.1"/>
    <property type="molecule type" value="Genomic_DNA"/>
</dbReference>
<dbReference type="Gene3D" id="3.20.20.80">
    <property type="entry name" value="Glycosidases"/>
    <property type="match status" value="1"/>
</dbReference>
<evidence type="ECO:0000313" key="3">
    <source>
        <dbReference type="Proteomes" id="UP000708576"/>
    </source>
</evidence>
<keyword evidence="3" id="KW-1185">Reference proteome</keyword>
<reference evidence="2 3" key="1">
    <citation type="journal article" date="2015" name="Int. J. Syst. Evol. Microbiol.">
        <title>Carboxylicivirga linearis sp. nov., isolated from a sea cucumber culture pond.</title>
        <authorList>
            <person name="Wang F.Q."/>
            <person name="Zhou Y.X."/>
            <person name="Lin X.Z."/>
            <person name="Chen G.J."/>
            <person name="Du Z.J."/>
        </authorList>
    </citation>
    <scope>NUCLEOTIDE SEQUENCE [LARGE SCALE GENOMIC DNA]</scope>
    <source>
        <strain evidence="2 3">FB218</strain>
    </source>
</reference>
<evidence type="ECO:0000256" key="1">
    <source>
        <dbReference type="SAM" id="SignalP"/>
    </source>
</evidence>
<name>A0ABS5K1D4_9BACT</name>
<evidence type="ECO:0000313" key="2">
    <source>
        <dbReference type="EMBL" id="MBS2100933.1"/>
    </source>
</evidence>
<accession>A0ABS5K1D4</accession>
<dbReference type="RefSeq" id="WP_212219750.1">
    <property type="nucleotide sequence ID" value="NZ_JAGUCO010000033.1"/>
</dbReference>
<gene>
    <name evidence="2" type="ORF">KEM10_21785</name>
</gene>
<protein>
    <recommendedName>
        <fullName evidence="4">Abortive infection protein</fullName>
    </recommendedName>
</protein>
<dbReference type="InterPro" id="IPR017853">
    <property type="entry name" value="GH"/>
</dbReference>
<comment type="caution">
    <text evidence="2">The sequence shown here is derived from an EMBL/GenBank/DDBJ whole genome shotgun (WGS) entry which is preliminary data.</text>
</comment>
<keyword evidence="1" id="KW-0732">Signal</keyword>
<organism evidence="2 3">
    <name type="scientific">Carboxylicivirga linearis</name>
    <dbReference type="NCBI Taxonomy" id="1628157"/>
    <lineage>
        <taxon>Bacteria</taxon>
        <taxon>Pseudomonadati</taxon>
        <taxon>Bacteroidota</taxon>
        <taxon>Bacteroidia</taxon>
        <taxon>Marinilabiliales</taxon>
        <taxon>Marinilabiliaceae</taxon>
        <taxon>Carboxylicivirga</taxon>
    </lineage>
</organism>